<dbReference type="Proteomes" id="UP000184516">
    <property type="component" value="Unassembled WGS sequence"/>
</dbReference>
<keyword evidence="2" id="KW-0547">Nucleotide-binding</keyword>
<dbReference type="Gene3D" id="3.40.50.2300">
    <property type="match status" value="1"/>
</dbReference>
<keyword evidence="11" id="KW-1185">Reference proteome</keyword>
<gene>
    <name evidence="10" type="ORF">SAMN05443549_103258</name>
</gene>
<proteinExistence type="predicted"/>
<evidence type="ECO:0000256" key="7">
    <source>
        <dbReference type="PROSITE-ProRule" id="PRU00169"/>
    </source>
</evidence>
<dbReference type="SUPFAM" id="SSF52172">
    <property type="entry name" value="CheY-like"/>
    <property type="match status" value="1"/>
</dbReference>
<dbReference type="InterPro" id="IPR011006">
    <property type="entry name" value="CheY-like_superfamily"/>
</dbReference>
<keyword evidence="1 7" id="KW-0597">Phosphoprotein</keyword>
<accession>A0A1M5IVH7</accession>
<dbReference type="Pfam" id="PF25601">
    <property type="entry name" value="AAA_lid_14"/>
    <property type="match status" value="1"/>
</dbReference>
<dbReference type="CDD" id="cd00009">
    <property type="entry name" value="AAA"/>
    <property type="match status" value="1"/>
</dbReference>
<dbReference type="SMART" id="SM00382">
    <property type="entry name" value="AAA"/>
    <property type="match status" value="1"/>
</dbReference>
<dbReference type="FunFam" id="3.40.50.2300:FF:000018">
    <property type="entry name" value="DNA-binding transcriptional regulator NtrC"/>
    <property type="match status" value="1"/>
</dbReference>
<evidence type="ECO:0000256" key="1">
    <source>
        <dbReference type="ARBA" id="ARBA00022553"/>
    </source>
</evidence>
<dbReference type="GO" id="GO:0005524">
    <property type="term" value="F:ATP binding"/>
    <property type="evidence" value="ECO:0007669"/>
    <property type="project" value="UniProtKB-KW"/>
</dbReference>
<dbReference type="EMBL" id="FQWB01000003">
    <property type="protein sequence ID" value="SHG32338.1"/>
    <property type="molecule type" value="Genomic_DNA"/>
</dbReference>
<dbReference type="InterPro" id="IPR001789">
    <property type="entry name" value="Sig_transdc_resp-reg_receiver"/>
</dbReference>
<evidence type="ECO:0000256" key="4">
    <source>
        <dbReference type="ARBA" id="ARBA00023012"/>
    </source>
</evidence>
<evidence type="ECO:0000313" key="11">
    <source>
        <dbReference type="Proteomes" id="UP000184516"/>
    </source>
</evidence>
<evidence type="ECO:0000259" key="8">
    <source>
        <dbReference type="PROSITE" id="PS50045"/>
    </source>
</evidence>
<dbReference type="Gene3D" id="3.40.50.300">
    <property type="entry name" value="P-loop containing nucleotide triphosphate hydrolases"/>
    <property type="match status" value="1"/>
</dbReference>
<dbReference type="InterPro" id="IPR025943">
    <property type="entry name" value="Sigma_54_int_dom_ATP-bd_2"/>
</dbReference>
<dbReference type="GO" id="GO:0006355">
    <property type="term" value="P:regulation of DNA-templated transcription"/>
    <property type="evidence" value="ECO:0007669"/>
    <property type="project" value="InterPro"/>
</dbReference>
<dbReference type="SUPFAM" id="SSF52540">
    <property type="entry name" value="P-loop containing nucleoside triphosphate hydrolases"/>
    <property type="match status" value="1"/>
</dbReference>
<feature type="domain" description="Sigma-54 factor interaction" evidence="8">
    <location>
        <begin position="141"/>
        <end position="370"/>
    </location>
</feature>
<feature type="domain" description="Response regulatory" evidence="9">
    <location>
        <begin position="3"/>
        <end position="119"/>
    </location>
</feature>
<dbReference type="PROSITE" id="PS00676">
    <property type="entry name" value="SIGMA54_INTERACT_2"/>
    <property type="match status" value="1"/>
</dbReference>
<keyword evidence="3" id="KW-0067">ATP-binding</keyword>
<dbReference type="PANTHER" id="PTHR32071">
    <property type="entry name" value="TRANSCRIPTIONAL REGULATORY PROTEIN"/>
    <property type="match status" value="1"/>
</dbReference>
<feature type="modified residue" description="4-aspartylphosphate" evidence="7">
    <location>
        <position position="54"/>
    </location>
</feature>
<evidence type="ECO:0000256" key="6">
    <source>
        <dbReference type="ARBA" id="ARBA00023163"/>
    </source>
</evidence>
<dbReference type="GO" id="GO:0003677">
    <property type="term" value="F:DNA binding"/>
    <property type="evidence" value="ECO:0007669"/>
    <property type="project" value="UniProtKB-KW"/>
</dbReference>
<name>A0A1M5IVH7_9FLAO</name>
<dbReference type="InterPro" id="IPR002078">
    <property type="entry name" value="Sigma_54_int"/>
</dbReference>
<dbReference type="PROSITE" id="PS50045">
    <property type="entry name" value="SIGMA54_INTERACT_4"/>
    <property type="match status" value="1"/>
</dbReference>
<evidence type="ECO:0000256" key="3">
    <source>
        <dbReference type="ARBA" id="ARBA00022840"/>
    </source>
</evidence>
<organism evidence="10 11">
    <name type="scientific">Flavobacterium fluvii</name>
    <dbReference type="NCBI Taxonomy" id="468056"/>
    <lineage>
        <taxon>Bacteria</taxon>
        <taxon>Pseudomonadati</taxon>
        <taxon>Bacteroidota</taxon>
        <taxon>Flavobacteriia</taxon>
        <taxon>Flavobacteriales</taxon>
        <taxon>Flavobacteriaceae</taxon>
        <taxon>Flavobacterium</taxon>
    </lineage>
</organism>
<dbReference type="PROSITE" id="PS50110">
    <property type="entry name" value="RESPONSE_REGULATORY"/>
    <property type="match status" value="1"/>
</dbReference>
<dbReference type="Pfam" id="PF00158">
    <property type="entry name" value="Sigma54_activat"/>
    <property type="match status" value="1"/>
</dbReference>
<dbReference type="RefSeq" id="WP_073369966.1">
    <property type="nucleotide sequence ID" value="NZ_FQWB01000003.1"/>
</dbReference>
<dbReference type="InterPro" id="IPR058031">
    <property type="entry name" value="AAA_lid_NorR"/>
</dbReference>
<evidence type="ECO:0000256" key="2">
    <source>
        <dbReference type="ARBA" id="ARBA00022741"/>
    </source>
</evidence>
<dbReference type="GO" id="GO:0000160">
    <property type="term" value="P:phosphorelay signal transduction system"/>
    <property type="evidence" value="ECO:0007669"/>
    <property type="project" value="UniProtKB-KW"/>
</dbReference>
<keyword evidence="10" id="KW-0238">DNA-binding</keyword>
<sequence>MSKILIIEDEAAIRRVLAKILSEESDTYIVEDAEDGVQGLEKIKNNDYDLVLCDIKMPKMDGVEVLEAVKKIKPEIPMVMISGHGDMETAIQTMRLGAFDYISKPPDLNRLLNTVRNALDRKQLVVENKILKKKVSKNYEMIGESEPINRIKVMIEKVAETEARVLVTGPNGTGKELVAHQLHEKSQRASFPLIEVNCAAIPSELIESELFGHVKGAFTSAVKDRAGKFEAADKGTIFLDEIGDMSLSAQAKVLRALQENMITRVGADKDIKVDVRVIAATNKDLKKEIAEGRFREDLYHRLAVILINVPSLNERRDDIPLLISHFADKIASEQGNAVKHFSKAAVKLLQEYDWTGNIRELRNVVERLIILGGNEISESDVQLFASK</sequence>
<dbReference type="STRING" id="468056.SAMN05443549_103258"/>
<dbReference type="InterPro" id="IPR003593">
    <property type="entry name" value="AAA+_ATPase"/>
</dbReference>
<dbReference type="AlphaFoldDB" id="A0A1M5IVH7"/>
<dbReference type="SMART" id="SM00448">
    <property type="entry name" value="REC"/>
    <property type="match status" value="1"/>
</dbReference>
<reference evidence="11" key="1">
    <citation type="submission" date="2016-11" db="EMBL/GenBank/DDBJ databases">
        <authorList>
            <person name="Varghese N."/>
            <person name="Submissions S."/>
        </authorList>
    </citation>
    <scope>NUCLEOTIDE SEQUENCE [LARGE SCALE GENOMIC DNA]</scope>
    <source>
        <strain evidence="11">DSM 19978</strain>
    </source>
</reference>
<dbReference type="Pfam" id="PF00072">
    <property type="entry name" value="Response_reg"/>
    <property type="match status" value="1"/>
</dbReference>
<dbReference type="OrthoDB" id="5401077at2"/>
<dbReference type="InterPro" id="IPR027417">
    <property type="entry name" value="P-loop_NTPase"/>
</dbReference>
<protein>
    <submittedName>
        <fullName evidence="10">DNA-binding transcriptional response regulator, NtrC family, contains REC, AAA-type ATPase, and a Fis-type DNA-binding domains</fullName>
    </submittedName>
</protein>
<evidence type="ECO:0000313" key="10">
    <source>
        <dbReference type="EMBL" id="SHG32338.1"/>
    </source>
</evidence>
<evidence type="ECO:0000259" key="9">
    <source>
        <dbReference type="PROSITE" id="PS50110"/>
    </source>
</evidence>
<keyword evidence="5" id="KW-0805">Transcription regulation</keyword>
<keyword evidence="6" id="KW-0804">Transcription</keyword>
<dbReference type="FunFam" id="3.40.50.300:FF:000006">
    <property type="entry name" value="DNA-binding transcriptional regulator NtrC"/>
    <property type="match status" value="1"/>
</dbReference>
<evidence type="ECO:0000256" key="5">
    <source>
        <dbReference type="ARBA" id="ARBA00023015"/>
    </source>
</evidence>
<dbReference type="Gene3D" id="1.10.8.60">
    <property type="match status" value="1"/>
</dbReference>
<keyword evidence="4" id="KW-0902">Two-component regulatory system</keyword>